<dbReference type="Proteomes" id="UP000248395">
    <property type="component" value="Unassembled WGS sequence"/>
</dbReference>
<evidence type="ECO:0000259" key="2">
    <source>
        <dbReference type="Pfam" id="PF01266"/>
    </source>
</evidence>
<protein>
    <submittedName>
        <fullName evidence="3">Gamma-glutamylputrescine oxidase</fullName>
    </submittedName>
</protein>
<name>A0A318J4W5_9NEIS</name>
<dbReference type="Pfam" id="PF01266">
    <property type="entry name" value="DAO"/>
    <property type="match status" value="1"/>
</dbReference>
<reference evidence="3 4" key="1">
    <citation type="submission" date="2018-05" db="EMBL/GenBank/DDBJ databases">
        <title>Genomic Encyclopedia of Type Strains, Phase IV (KMG-IV): sequencing the most valuable type-strain genomes for metagenomic binning, comparative biology and taxonomic classification.</title>
        <authorList>
            <person name="Goeker M."/>
        </authorList>
    </citation>
    <scope>NUCLEOTIDE SEQUENCE [LARGE SCALE GENOMIC DNA]</scope>
    <source>
        <strain evidence="3 4">DSM 25134</strain>
    </source>
</reference>
<dbReference type="Gene3D" id="3.30.9.10">
    <property type="entry name" value="D-Amino Acid Oxidase, subunit A, domain 2"/>
    <property type="match status" value="1"/>
</dbReference>
<dbReference type="Gene3D" id="3.50.50.60">
    <property type="entry name" value="FAD/NAD(P)-binding domain"/>
    <property type="match status" value="1"/>
</dbReference>
<evidence type="ECO:0000313" key="3">
    <source>
        <dbReference type="EMBL" id="PXX41680.1"/>
    </source>
</evidence>
<keyword evidence="1" id="KW-0560">Oxidoreductase</keyword>
<dbReference type="PANTHER" id="PTHR13847:SF281">
    <property type="entry name" value="FAD DEPENDENT OXIDOREDUCTASE DOMAIN-CONTAINING PROTEIN"/>
    <property type="match status" value="1"/>
</dbReference>
<organism evidence="3 4">
    <name type="scientific">Aquitalea magnusonii</name>
    <dbReference type="NCBI Taxonomy" id="332411"/>
    <lineage>
        <taxon>Bacteria</taxon>
        <taxon>Pseudomonadati</taxon>
        <taxon>Pseudomonadota</taxon>
        <taxon>Betaproteobacteria</taxon>
        <taxon>Neisseriales</taxon>
        <taxon>Chromobacteriaceae</taxon>
        <taxon>Aquitalea</taxon>
    </lineage>
</organism>
<feature type="domain" description="FAD dependent oxidoreductase" evidence="2">
    <location>
        <begin position="41"/>
        <end position="392"/>
    </location>
</feature>
<dbReference type="InterPro" id="IPR036188">
    <property type="entry name" value="FAD/NAD-bd_sf"/>
</dbReference>
<sequence>MNREHAPHLAQFDGHHIDSWHAATAPLRERYPVLHEVIRCDVCVVGAGFTGLSTALSLAEKGLSVTLLEGALVGFGASGRNGGHILHGFAASMAAFEKQLGGRGARQCWDASLEGVSLIANRIHRHQIDCDLHWGVLTTVSNRRQQQWVQARQRQLQAYGYHDAQWLEGAALRRHIDSPCFSAALYDSGCGHLHPLKYAQGLARAASQAGVKLFEHSPVTSIDEDKRGLQIGTPQGWVNADKMVLACNVDIGPLASGLRRCIVPLRSQFIVTAPLPPALASSLLPEGAAVCEGSPLPEHFRLTPDQRLLFGGYPGSSSSSPQAMMAKYQARLARIFPQWQNRQIDYAWSGHVDIGPARLPQIGRQSQRIYHAQGFAGHGVALSGMAGHMLAETMAGDIGCFDVFNKLYAHPLPLPASLEDSLLRLSTLYHRLRDTLGV</sequence>
<dbReference type="SUPFAM" id="SSF51905">
    <property type="entry name" value="FAD/NAD(P)-binding domain"/>
    <property type="match status" value="1"/>
</dbReference>
<dbReference type="PANTHER" id="PTHR13847">
    <property type="entry name" value="SARCOSINE DEHYDROGENASE-RELATED"/>
    <property type="match status" value="1"/>
</dbReference>
<gene>
    <name evidence="3" type="ORF">DFR38_1243</name>
</gene>
<dbReference type="GO" id="GO:0016491">
    <property type="term" value="F:oxidoreductase activity"/>
    <property type="evidence" value="ECO:0007669"/>
    <property type="project" value="UniProtKB-KW"/>
</dbReference>
<dbReference type="RefSeq" id="WP_059286583.1">
    <property type="nucleotide sequence ID" value="NZ_LNQU01000092.1"/>
</dbReference>
<dbReference type="InterPro" id="IPR006076">
    <property type="entry name" value="FAD-dep_OxRdtase"/>
</dbReference>
<proteinExistence type="predicted"/>
<dbReference type="GO" id="GO:0005737">
    <property type="term" value="C:cytoplasm"/>
    <property type="evidence" value="ECO:0007669"/>
    <property type="project" value="TreeGrafter"/>
</dbReference>
<accession>A0A318J4W5</accession>
<dbReference type="EMBL" id="QJKC01000024">
    <property type="protein sequence ID" value="PXX41680.1"/>
    <property type="molecule type" value="Genomic_DNA"/>
</dbReference>
<evidence type="ECO:0000256" key="1">
    <source>
        <dbReference type="ARBA" id="ARBA00023002"/>
    </source>
</evidence>
<comment type="caution">
    <text evidence="3">The sequence shown here is derived from an EMBL/GenBank/DDBJ whole genome shotgun (WGS) entry which is preliminary data.</text>
</comment>
<dbReference type="OrthoDB" id="9342835at2"/>
<keyword evidence="4" id="KW-1185">Reference proteome</keyword>
<dbReference type="AlphaFoldDB" id="A0A318J4W5"/>
<evidence type="ECO:0000313" key="4">
    <source>
        <dbReference type="Proteomes" id="UP000248395"/>
    </source>
</evidence>